<dbReference type="InterPro" id="IPR010998">
    <property type="entry name" value="Integrase_recombinase_N"/>
</dbReference>
<accession>A0A6G4VGY8</accession>
<proteinExistence type="predicted"/>
<dbReference type="InterPro" id="IPR011010">
    <property type="entry name" value="DNA_brk_join_enz"/>
</dbReference>
<dbReference type="AlphaFoldDB" id="A0A6G4VGY8"/>
<name>A0A6G4VGY8_9ACTN</name>
<organism evidence="3 4">
    <name type="scientific">Streptomyces scabichelini</name>
    <dbReference type="NCBI Taxonomy" id="2711217"/>
    <lineage>
        <taxon>Bacteria</taxon>
        <taxon>Bacillati</taxon>
        <taxon>Actinomycetota</taxon>
        <taxon>Actinomycetes</taxon>
        <taxon>Kitasatosporales</taxon>
        <taxon>Streptomycetaceae</taxon>
        <taxon>Streptomyces</taxon>
    </lineage>
</organism>
<gene>
    <name evidence="3" type="ORF">G5C60_38630</name>
</gene>
<evidence type="ECO:0000256" key="1">
    <source>
        <dbReference type="ARBA" id="ARBA00023125"/>
    </source>
</evidence>
<dbReference type="EMBL" id="JAAKZY010000184">
    <property type="protein sequence ID" value="NGO13359.1"/>
    <property type="molecule type" value="Genomic_DNA"/>
</dbReference>
<evidence type="ECO:0000313" key="3">
    <source>
        <dbReference type="EMBL" id="NGO13359.1"/>
    </source>
</evidence>
<dbReference type="Gene3D" id="1.10.150.130">
    <property type="match status" value="1"/>
</dbReference>
<feature type="domain" description="Integrase SAM-like N-terminal" evidence="2">
    <location>
        <begin position="2"/>
        <end position="46"/>
    </location>
</feature>
<dbReference type="InterPro" id="IPR004107">
    <property type="entry name" value="Integrase_SAM-like_N"/>
</dbReference>
<evidence type="ECO:0000313" key="4">
    <source>
        <dbReference type="Proteomes" id="UP000472335"/>
    </source>
</evidence>
<dbReference type="RefSeq" id="WP_165266723.1">
    <property type="nucleotide sequence ID" value="NZ_JAAKZY010000184.1"/>
</dbReference>
<dbReference type="GO" id="GO:0003677">
    <property type="term" value="F:DNA binding"/>
    <property type="evidence" value="ECO:0007669"/>
    <property type="project" value="UniProtKB-KW"/>
</dbReference>
<dbReference type="SUPFAM" id="SSF56349">
    <property type="entry name" value="DNA breaking-rejoining enzymes"/>
    <property type="match status" value="1"/>
</dbReference>
<dbReference type="Pfam" id="PF14659">
    <property type="entry name" value="Phage_int_SAM_3"/>
    <property type="match status" value="1"/>
</dbReference>
<evidence type="ECO:0000259" key="2">
    <source>
        <dbReference type="Pfam" id="PF14659"/>
    </source>
</evidence>
<comment type="caution">
    <text evidence="3">The sequence shown here is derived from an EMBL/GenBank/DDBJ whole genome shotgun (WGS) entry which is preliminary data.</text>
</comment>
<protein>
    <recommendedName>
        <fullName evidence="2">Integrase SAM-like N-terminal domain-containing protein</fullName>
    </recommendedName>
</protein>
<sequence length="76" mass="8668">MRTKEETLKPTTFVRYRDHVRADLIPSLGRITLQGLRPRHITAWQEAELARDRGRTTIYRIGATLSSPLGPAVRAQ</sequence>
<reference evidence="3 4" key="1">
    <citation type="submission" date="2020-02" db="EMBL/GenBank/DDBJ databases">
        <title>Whole-genome analyses of novel actinobacteria.</title>
        <authorList>
            <person name="Sahin N."/>
            <person name="Gencbay T."/>
        </authorList>
    </citation>
    <scope>NUCLEOTIDE SEQUENCE [LARGE SCALE GENOMIC DNA]</scope>
    <source>
        <strain evidence="3 4">HC44</strain>
    </source>
</reference>
<keyword evidence="1" id="KW-0238">DNA-binding</keyword>
<dbReference type="GO" id="GO:0015074">
    <property type="term" value="P:DNA integration"/>
    <property type="evidence" value="ECO:0007669"/>
    <property type="project" value="InterPro"/>
</dbReference>
<keyword evidence="4" id="KW-1185">Reference proteome</keyword>
<dbReference type="Proteomes" id="UP000472335">
    <property type="component" value="Unassembled WGS sequence"/>
</dbReference>